<dbReference type="SMART" id="SM00755">
    <property type="entry name" value="Grip"/>
    <property type="match status" value="1"/>
</dbReference>
<evidence type="ECO:0000313" key="6">
    <source>
        <dbReference type="EMBL" id="KAE9124777.1"/>
    </source>
</evidence>
<feature type="coiled-coil region" evidence="1">
    <location>
        <begin position="777"/>
        <end position="885"/>
    </location>
</feature>
<dbReference type="EMBL" id="QXFW01000210">
    <property type="protein sequence ID" value="KAE9020484.1"/>
    <property type="molecule type" value="Genomic_DNA"/>
</dbReference>
<organism evidence="6 16">
    <name type="scientific">Phytophthora fragariae</name>
    <dbReference type="NCBI Taxonomy" id="53985"/>
    <lineage>
        <taxon>Eukaryota</taxon>
        <taxon>Sar</taxon>
        <taxon>Stramenopiles</taxon>
        <taxon>Oomycota</taxon>
        <taxon>Peronosporomycetes</taxon>
        <taxon>Peronosporales</taxon>
        <taxon>Peronosporaceae</taxon>
        <taxon>Phytophthora</taxon>
    </lineage>
</organism>
<dbReference type="Proteomes" id="UP000441208">
    <property type="component" value="Unassembled WGS sequence"/>
</dbReference>
<evidence type="ECO:0000313" key="13">
    <source>
        <dbReference type="Proteomes" id="UP000437068"/>
    </source>
</evidence>
<comment type="caution">
    <text evidence="6">The sequence shown here is derived from an EMBL/GenBank/DDBJ whole genome shotgun (WGS) entry which is preliminary data.</text>
</comment>
<keyword evidence="1" id="KW-0175">Coiled coil</keyword>
<dbReference type="PROSITE" id="PS50913">
    <property type="entry name" value="GRIP"/>
    <property type="match status" value="1"/>
</dbReference>
<dbReference type="Proteomes" id="UP000460718">
    <property type="component" value="Unassembled WGS sequence"/>
</dbReference>
<feature type="compositionally biased region" description="Polar residues" evidence="2">
    <location>
        <begin position="2590"/>
        <end position="2601"/>
    </location>
</feature>
<feature type="region of interest" description="Disordered" evidence="2">
    <location>
        <begin position="1763"/>
        <end position="1786"/>
    </location>
</feature>
<feature type="coiled-coil region" evidence="1">
    <location>
        <begin position="2477"/>
        <end position="2504"/>
    </location>
</feature>
<dbReference type="GO" id="GO:0000796">
    <property type="term" value="C:condensin complex"/>
    <property type="evidence" value="ECO:0007669"/>
    <property type="project" value="TreeGrafter"/>
</dbReference>
<dbReference type="Proteomes" id="UP000433483">
    <property type="component" value="Unassembled WGS sequence"/>
</dbReference>
<dbReference type="Gene3D" id="1.10.287.1490">
    <property type="match status" value="2"/>
</dbReference>
<feature type="coiled-coil region" evidence="1">
    <location>
        <begin position="230"/>
        <end position="405"/>
    </location>
</feature>
<dbReference type="GO" id="GO:0000785">
    <property type="term" value="C:chromatin"/>
    <property type="evidence" value="ECO:0007669"/>
    <property type="project" value="TreeGrafter"/>
</dbReference>
<feature type="coiled-coil region" evidence="1">
    <location>
        <begin position="1153"/>
        <end position="1229"/>
    </location>
</feature>
<dbReference type="Proteomes" id="UP000437068">
    <property type="component" value="Unassembled WGS sequence"/>
</dbReference>
<evidence type="ECO:0000313" key="10">
    <source>
        <dbReference type="EMBL" id="KAE9316004.1"/>
    </source>
</evidence>
<protein>
    <recommendedName>
        <fullName evidence="3">GRIP domain-containing protein</fullName>
    </recommendedName>
</protein>
<dbReference type="EMBL" id="QXGA01000249">
    <property type="protein sequence ID" value="KAE9149234.1"/>
    <property type="molecule type" value="Genomic_DNA"/>
</dbReference>
<feature type="coiled-coil region" evidence="1">
    <location>
        <begin position="2219"/>
        <end position="2357"/>
    </location>
</feature>
<accession>A0A6A3T095</accession>
<dbReference type="EMBL" id="QXGE01000323">
    <property type="protein sequence ID" value="KAE9316004.1"/>
    <property type="molecule type" value="Genomic_DNA"/>
</dbReference>
<evidence type="ECO:0000259" key="3">
    <source>
        <dbReference type="PROSITE" id="PS50913"/>
    </source>
</evidence>
<dbReference type="EMBL" id="QXGB01000258">
    <property type="protein sequence ID" value="KAE9222276.1"/>
    <property type="molecule type" value="Genomic_DNA"/>
</dbReference>
<proteinExistence type="predicted"/>
<evidence type="ECO:0000313" key="12">
    <source>
        <dbReference type="Proteomes" id="UP000433483"/>
    </source>
</evidence>
<dbReference type="Gene3D" id="1.10.220.60">
    <property type="entry name" value="GRIP domain"/>
    <property type="match status" value="1"/>
</dbReference>
<dbReference type="Proteomes" id="UP000440367">
    <property type="component" value="Unassembled WGS sequence"/>
</dbReference>
<dbReference type="Gene3D" id="1.20.1170.10">
    <property type="match status" value="1"/>
</dbReference>
<feature type="region of interest" description="Disordered" evidence="2">
    <location>
        <begin position="2577"/>
        <end position="2634"/>
    </location>
</feature>
<feature type="domain" description="GRIP" evidence="3">
    <location>
        <begin position="2500"/>
        <end position="2550"/>
    </location>
</feature>
<gene>
    <name evidence="10" type="ORF">PF001_g7519</name>
    <name evidence="9" type="ORF">PF002_g856</name>
    <name evidence="8" type="ORF">PF005_g6753</name>
    <name evidence="7" type="ORF">PF006_g6266</name>
    <name evidence="6" type="ORF">PF007_g6595</name>
    <name evidence="4" type="ORF">PF009_g8397</name>
    <name evidence="5" type="ORF">PF011_g5390</name>
</gene>
<dbReference type="PANTHER" id="PTHR43941">
    <property type="entry name" value="STRUCTURAL MAINTENANCE OF CHROMOSOMES PROTEIN 2"/>
    <property type="match status" value="1"/>
</dbReference>
<dbReference type="EMBL" id="QXGF01000338">
    <property type="protein sequence ID" value="KAE8941819.1"/>
    <property type="molecule type" value="Genomic_DNA"/>
</dbReference>
<feature type="coiled-coil region" evidence="1">
    <location>
        <begin position="617"/>
        <end position="714"/>
    </location>
</feature>
<dbReference type="GO" id="GO:0007076">
    <property type="term" value="P:mitotic chromosome condensation"/>
    <property type="evidence" value="ECO:0007669"/>
    <property type="project" value="TreeGrafter"/>
</dbReference>
<dbReference type="GO" id="GO:0003682">
    <property type="term" value="F:chromatin binding"/>
    <property type="evidence" value="ECO:0007669"/>
    <property type="project" value="TreeGrafter"/>
</dbReference>
<sequence>MMAEVSEASAAALEAAAPTAAAASQSDAARRLETEKRELIEKLKKAVGAGKAMKKQLEDARADCALKDEDRQHVVAKLQDVVGRYQTLHQQLVAKDGELQLTTSKVEAFQVELQTQQQQLNDELQKAGVRLAQEEARVLVFQEENNRLTNQVAAMLEDKQQQERETQELVAENHTLQTKVEDLAQQLSGARQQQEDTEQMYLEVASRLNQALRDMDELKKVKQVDSDVDAEATAVRAKELESQIAALEAKADEWKADLAASAEKWELEKLQLSQQIEALTSSNEKAHAELVNAAEIREKLLVHVGIDLSCESIESLLDTKNNEIQMLTEQLAAAEAPQEQAIREAVGAALAEAEGLRNQLEALQGQHDVLATEKVAADKTVEELRAELERVAEEHSTSLSAKEDEHRLAYASLKEKQAGYVTQLEDTQMQKHQLSEDFSTVKSKIEALVVALQIGTPESVSDDAEDTHNSRMMELESYLEHIQEQLVGAAKSGLKHLQSDVDDLQERIRTYETENQQLTAKLEECETELKARASEIEKLAVRRMSDTDQCASSSEDAESCNGVVSDLERELEATKAHLHAVEAEMAACKAENLRMIFEVAKTADGVSRLKQDHETLLETHQKKLLELDAMIEQLKSLQSANQTLEVDLKSKSDDLRCHLETFAMQKEDFQSVVTNLSTAVDKAEKEKNKIKRDLEDIKNENDVLEERISELHAVADSKTEPDEWQEKDREVEELRSSLVQAKVNFLEQKHQLTALEKKLVEVSKSSGPACTINNASLDAERREFEAALIEMIEMEKKLQVAYEAKQNLESTLQERLEAKTELENRLSVAEDKIAELEQQLEQKVALIATIEEQLRSAEEEREKLADEFAKTKSKLERSRGKLEEKAIEFEAFKTTTNMLKDERSRLFNEIALLKDKIAKSEVQKAAMADSQELANEELEEQLNELADRIAEIEAEKQDLRARLEDTIYRSEEDIHQLRERLYMLEEEKSGLDDENFKLERTIESLEAKLDSLEGQKADLETANASTSEQLTLLEDRVEKTTCEIATLSAEKNNLAELQQSLEENVSSLQNEKTNLEQTLEETTGKLRNKLEQVTAQVEALQAQLSQSAAEKDEVSAALSELQERARTDKSAREEVAAKLESQVAENGILENKIAVLKQMAEKALQSLQASRDELSEAESRAAVLIEERDTVKALLHEKESASEASAVQRENLQKQVDMLTSELKDLQQAHSEEIGAAEEVITGLKDAEAKLVESLESAKRDLAEAESCVMVLVEERDAARKDLAAKDLKIEMLTSQQGELDLAAQKFETELNALRNKTSSEAEAAMETIRNLEESKTQAEVTARNLNDLSAQAEEELQVIRDQLAGSELRVAALEKERDATRSSLKEKASTQEVLSALQEDLQNKVDALETELKELRETSAAELAAANETIANLKEVEAEEAEALASLRQELAEAEGCVMVLVEERDATKKKLSKRDLTLEVLSSEHGELQLKSQSVATELEALRNKSSADAHTAEETVQALKEDMKRVTEVLETAQTELAQSESRVASLSAEHDTLSTALSDLDAERESLSTQKEKLLQRIESLETLQTQHLTELADAEETIISLKTSEADIKESLEAIRQELSNYQTRVTALTEECGEARDLLADREEHINTFQTETEILQKHIQTLESELQELQSQREAETQSSEETIRSLKESEAQTAETLEAIRLKLSETEARVVSAEEEREAASKALIEMECHREAQGTEVVDLQVRIQTLESELQELQSQREAETQSSEETIRSLKESEAQTAETLEAIRLKLSETEARVLSAEEERDTVLEQKNLVVRELNEEKATLSTEIATHVAMIGDLESKMEADSLELSEAGKQIATLQCRVSELEVQLREQLEDVEAILAKEIEALKKQVATLSESSSSALAEVTLLREQKMVEEESSATSIAQKDDVISTLKSKLEEVMTAYKRLKGHLQDLQERLTQQTTANDNLKTSYNELNAQYSASVTELDALQKELAVSREQGDVLAEKLSQAGEKLLEADAQRENQMENFKKRVLAYDDERAQIQKQHDVDLLEQKETLLAESAARDEVAKVKLSELEQSLIALTETVEKKELELQTATERVRLLKEEHAQAGSVREETNRKHEAECMELEAQLSTANETIEKLRSTSDASVGLQRETISQLENHIAKLKLQIEAETEGANAARAALETYKKRAHSALKKASSENKLNLKKAAQNTTKLEQEVVTAKSRISSLEAELEETHKRMADIESTNEAMVQSAREALESEKRTKEASLRLEIDALKAEVARLEEASESERIPLEAQIKHLMERNEALNLEIATLRDNVRMQNESMEEAVQVKEGEITELSKQLQAALAAAASLASNEAGRRSYSPASSPTEKERRSTASSSRSLFESEGNNSFLYQTTVDEQHEHIAAAVADSCPIPLPSKMISSNGTNGVTQTSTSDDEVMRLKLQLSELETRSHLFYKKYEDTSALLQEANRQKQRLQELSESSTQAINIEYLKNVIMKYIESQVPSEKEQLVPVIATLLGFSPQEHQKVMAVHSKANEEGTGLFGGVFSLFGGGAAAAPPPKPIAAPHNFKPSPTTAKGNTTGAALGSKDKNGVLSFGSEPSDDEEFATPLNPFAA</sequence>
<dbReference type="Pfam" id="PF01465">
    <property type="entry name" value="GRIP"/>
    <property type="match status" value="1"/>
</dbReference>
<evidence type="ECO:0000313" key="11">
    <source>
        <dbReference type="Proteomes" id="UP000429523"/>
    </source>
</evidence>
<feature type="compositionally biased region" description="Basic and acidic residues" evidence="2">
    <location>
        <begin position="1766"/>
        <end position="1786"/>
    </location>
</feature>
<reference evidence="11 12" key="1">
    <citation type="submission" date="2018-08" db="EMBL/GenBank/DDBJ databases">
        <title>Genomic investigation of the strawberry pathogen Phytophthora fragariae indicates pathogenicity is determined by transcriptional variation in three key races.</title>
        <authorList>
            <person name="Adams T.M."/>
            <person name="Armitage A.D."/>
            <person name="Sobczyk M.K."/>
            <person name="Bates H.J."/>
            <person name="Dunwell J.M."/>
            <person name="Nellist C.F."/>
            <person name="Harrison R.J."/>
        </authorList>
    </citation>
    <scope>NUCLEOTIDE SEQUENCE [LARGE SCALE GENOMIC DNA]</scope>
    <source>
        <strain evidence="10 13">A4</strain>
        <strain evidence="9 14">BC-1</strain>
        <strain evidence="8 12">NOV-27</strain>
        <strain evidence="7 15">NOV-5</strain>
        <strain evidence="6 16">NOV-71</strain>
        <strain evidence="4 11">NOV-9</strain>
        <strain evidence="5 17">SCRP245</strain>
    </source>
</reference>
<evidence type="ECO:0000313" key="16">
    <source>
        <dbReference type="Proteomes" id="UP000441208"/>
    </source>
</evidence>
<dbReference type="EMBL" id="QXFZ01000248">
    <property type="protein sequence ID" value="KAE9124777.1"/>
    <property type="molecule type" value="Genomic_DNA"/>
</dbReference>
<evidence type="ECO:0000313" key="9">
    <source>
        <dbReference type="EMBL" id="KAE9257627.1"/>
    </source>
</evidence>
<evidence type="ECO:0000256" key="2">
    <source>
        <dbReference type="SAM" id="MobiDB-lite"/>
    </source>
</evidence>
<feature type="coiled-coil region" evidence="1">
    <location>
        <begin position="494"/>
        <end position="591"/>
    </location>
</feature>
<name>A0A6A3T095_9STRA</name>
<feature type="coiled-coil region" evidence="1">
    <location>
        <begin position="106"/>
        <end position="200"/>
    </location>
</feature>
<feature type="coiled-coil region" evidence="1">
    <location>
        <begin position="1315"/>
        <end position="1465"/>
    </location>
</feature>
<feature type="region of interest" description="Disordered" evidence="2">
    <location>
        <begin position="1677"/>
        <end position="1699"/>
    </location>
</feature>
<keyword evidence="12" id="KW-1185">Reference proteome</keyword>
<evidence type="ECO:0000313" key="17">
    <source>
        <dbReference type="Proteomes" id="UP000460718"/>
    </source>
</evidence>
<feature type="region of interest" description="Disordered" evidence="2">
    <location>
        <begin position="14"/>
        <end position="33"/>
    </location>
</feature>
<feature type="compositionally biased region" description="Low complexity" evidence="2">
    <location>
        <begin position="14"/>
        <end position="27"/>
    </location>
</feature>
<dbReference type="EMBL" id="QXGD01000019">
    <property type="protein sequence ID" value="KAE9257627.1"/>
    <property type="molecule type" value="Genomic_DNA"/>
</dbReference>
<dbReference type="GO" id="GO:0000793">
    <property type="term" value="C:condensed chromosome"/>
    <property type="evidence" value="ECO:0007669"/>
    <property type="project" value="TreeGrafter"/>
</dbReference>
<feature type="region of interest" description="Disordered" evidence="2">
    <location>
        <begin position="2369"/>
        <end position="2400"/>
    </location>
</feature>
<dbReference type="InterPro" id="IPR000237">
    <property type="entry name" value="GRIP_dom"/>
</dbReference>
<feature type="compositionally biased region" description="Basic and acidic residues" evidence="2">
    <location>
        <begin position="1678"/>
        <end position="1698"/>
    </location>
</feature>
<feature type="coiled-coil region" evidence="1">
    <location>
        <begin position="1949"/>
        <end position="2004"/>
    </location>
</feature>
<evidence type="ECO:0000313" key="15">
    <source>
        <dbReference type="Proteomes" id="UP000440732"/>
    </source>
</evidence>
<evidence type="ECO:0000313" key="5">
    <source>
        <dbReference type="EMBL" id="KAE9020484.1"/>
    </source>
</evidence>
<feature type="coiled-coil region" evidence="1">
    <location>
        <begin position="928"/>
        <end position="1124"/>
    </location>
</feature>
<dbReference type="Proteomes" id="UP000440732">
    <property type="component" value="Unassembled WGS sequence"/>
</dbReference>
<dbReference type="Proteomes" id="UP000429523">
    <property type="component" value="Unassembled WGS sequence"/>
</dbReference>
<evidence type="ECO:0000313" key="7">
    <source>
        <dbReference type="EMBL" id="KAE9149234.1"/>
    </source>
</evidence>
<feature type="coiled-coil region" evidence="1">
    <location>
        <begin position="2084"/>
        <end position="2189"/>
    </location>
</feature>
<dbReference type="PANTHER" id="PTHR43941:SF1">
    <property type="entry name" value="STRUCTURAL MAINTENANCE OF CHROMOSOMES PROTEIN 2"/>
    <property type="match status" value="1"/>
</dbReference>
<evidence type="ECO:0000313" key="8">
    <source>
        <dbReference type="EMBL" id="KAE9222276.1"/>
    </source>
</evidence>
<dbReference type="OrthoDB" id="1926336at2759"/>
<evidence type="ECO:0000313" key="14">
    <source>
        <dbReference type="Proteomes" id="UP000440367"/>
    </source>
</evidence>
<evidence type="ECO:0000256" key="1">
    <source>
        <dbReference type="SAM" id="Coils"/>
    </source>
</evidence>
<evidence type="ECO:0000313" key="4">
    <source>
        <dbReference type="EMBL" id="KAE8941819.1"/>
    </source>
</evidence>